<gene>
    <name evidence="2" type="ORF">ACFY8O_16780</name>
</gene>
<dbReference type="SUPFAM" id="SSF51735">
    <property type="entry name" value="NAD(P)-binding Rossmann-fold domains"/>
    <property type="match status" value="1"/>
</dbReference>
<reference evidence="2 3" key="1">
    <citation type="submission" date="2024-10" db="EMBL/GenBank/DDBJ databases">
        <title>The Natural Products Discovery Center: Release of the First 8490 Sequenced Strains for Exploring Actinobacteria Biosynthetic Diversity.</title>
        <authorList>
            <person name="Kalkreuter E."/>
            <person name="Kautsar S.A."/>
            <person name="Yang D."/>
            <person name="Bader C.D."/>
            <person name="Teijaro C.N."/>
            <person name="Fluegel L."/>
            <person name="Davis C.M."/>
            <person name="Simpson J.R."/>
            <person name="Lauterbach L."/>
            <person name="Steele A.D."/>
            <person name="Gui C."/>
            <person name="Meng S."/>
            <person name="Li G."/>
            <person name="Viehrig K."/>
            <person name="Ye F."/>
            <person name="Su P."/>
            <person name="Kiefer A.F."/>
            <person name="Nichols A."/>
            <person name="Cepeda A.J."/>
            <person name="Yan W."/>
            <person name="Fan B."/>
            <person name="Jiang Y."/>
            <person name="Adhikari A."/>
            <person name="Zheng C.-J."/>
            <person name="Schuster L."/>
            <person name="Cowan T.M."/>
            <person name="Smanski M.J."/>
            <person name="Chevrette M.G."/>
            <person name="De Carvalho L.P.S."/>
            <person name="Shen B."/>
        </authorList>
    </citation>
    <scope>NUCLEOTIDE SEQUENCE [LARGE SCALE GENOMIC DNA]</scope>
    <source>
        <strain evidence="2 3">NPDC012540</strain>
    </source>
</reference>
<proteinExistence type="predicted"/>
<protein>
    <submittedName>
        <fullName evidence="2">SDR family oxidoreductase</fullName>
    </submittedName>
</protein>
<feature type="region of interest" description="Disordered" evidence="1">
    <location>
        <begin position="1"/>
        <end position="20"/>
    </location>
</feature>
<accession>A0ABW6X6V4</accession>
<evidence type="ECO:0000313" key="3">
    <source>
        <dbReference type="Proteomes" id="UP001602322"/>
    </source>
</evidence>
<sequence length="108" mass="11234">MLPVGERWRRSRSDSHTGPDSCRYAAALLLQVLALAVQGGSCEITVHAVAPRVVRTGMSAAVRENADVAAAIEADTAPGRCGEVSDLAAMVAFPAADEGRRGASRSSR</sequence>
<feature type="compositionally biased region" description="Basic and acidic residues" evidence="1">
    <location>
        <begin position="1"/>
        <end position="17"/>
    </location>
</feature>
<dbReference type="InterPro" id="IPR002347">
    <property type="entry name" value="SDR_fam"/>
</dbReference>
<organism evidence="2 3">
    <name type="scientific">Streptomyces argenteolus</name>
    <dbReference type="NCBI Taxonomy" id="67274"/>
    <lineage>
        <taxon>Bacteria</taxon>
        <taxon>Bacillati</taxon>
        <taxon>Actinomycetota</taxon>
        <taxon>Actinomycetes</taxon>
        <taxon>Kitasatosporales</taxon>
        <taxon>Streptomycetaceae</taxon>
        <taxon>Streptomyces</taxon>
    </lineage>
</organism>
<dbReference type="RefSeq" id="WP_387903704.1">
    <property type="nucleotide sequence ID" value="NZ_JBIBEG010000004.1"/>
</dbReference>
<dbReference type="EMBL" id="JBIBEG010000004">
    <property type="protein sequence ID" value="MFF5897574.1"/>
    <property type="molecule type" value="Genomic_DNA"/>
</dbReference>
<evidence type="ECO:0000313" key="2">
    <source>
        <dbReference type="EMBL" id="MFF5897574.1"/>
    </source>
</evidence>
<dbReference type="Gene3D" id="3.40.50.720">
    <property type="entry name" value="NAD(P)-binding Rossmann-like Domain"/>
    <property type="match status" value="1"/>
</dbReference>
<dbReference type="InterPro" id="IPR036291">
    <property type="entry name" value="NAD(P)-bd_dom_sf"/>
</dbReference>
<keyword evidence="3" id="KW-1185">Reference proteome</keyword>
<comment type="caution">
    <text evidence="2">The sequence shown here is derived from an EMBL/GenBank/DDBJ whole genome shotgun (WGS) entry which is preliminary data.</text>
</comment>
<evidence type="ECO:0000256" key="1">
    <source>
        <dbReference type="SAM" id="MobiDB-lite"/>
    </source>
</evidence>
<name>A0ABW6X6V4_9ACTN</name>
<dbReference type="Pfam" id="PF13561">
    <property type="entry name" value="adh_short_C2"/>
    <property type="match status" value="1"/>
</dbReference>
<dbReference type="Proteomes" id="UP001602322">
    <property type="component" value="Unassembled WGS sequence"/>
</dbReference>